<evidence type="ECO:0000313" key="2">
    <source>
        <dbReference type="EMBL" id="CAE0036220.1"/>
    </source>
</evidence>
<dbReference type="SUPFAM" id="SSF52540">
    <property type="entry name" value="P-loop containing nucleoside triphosphate hydrolases"/>
    <property type="match status" value="1"/>
</dbReference>
<sequence length="260" mass="27869">MTSCLRGALRRRPLAFFQSGRAFSTHELARNLIRGDRVALSRSITLVESSLAEHRAQSEDLLDLVSGEISKGKSSIRVGISGSPGVGKSSFIESIGGWLVSRGTKVAVLTIDPSSMQSGGSLLGDKTRMELLARHPLSYVRSTPTRGFLGGLSRSSDEALTLCEGAGYDVTFVESVGVGQSETALADVVDVFVLLIAPSAGDELQGMKKGILEHADFIVINKVRMHATQRRSSTKIHVLLITQALAGRRSPFEAFRGNET</sequence>
<dbReference type="GO" id="GO:0005525">
    <property type="term" value="F:GTP binding"/>
    <property type="evidence" value="ECO:0007669"/>
    <property type="project" value="InterPro"/>
</dbReference>
<dbReference type="EMBL" id="HBHW01005592">
    <property type="protein sequence ID" value="CAE0036220.1"/>
    <property type="molecule type" value="Transcribed_RNA"/>
</dbReference>
<evidence type="ECO:0008006" key="3">
    <source>
        <dbReference type="Google" id="ProtNLM"/>
    </source>
</evidence>
<dbReference type="Gene3D" id="1.20.5.170">
    <property type="match status" value="1"/>
</dbReference>
<dbReference type="InterPro" id="IPR005129">
    <property type="entry name" value="GTPase_ArgK"/>
</dbReference>
<evidence type="ECO:0000256" key="1">
    <source>
        <dbReference type="ARBA" id="ARBA00009625"/>
    </source>
</evidence>
<dbReference type="GO" id="GO:0003924">
    <property type="term" value="F:GTPase activity"/>
    <property type="evidence" value="ECO:0007669"/>
    <property type="project" value="InterPro"/>
</dbReference>
<dbReference type="PANTHER" id="PTHR23408">
    <property type="entry name" value="METHYLMALONYL-COA MUTASE"/>
    <property type="match status" value="1"/>
</dbReference>
<gene>
    <name evidence="2" type="ORF">RMAR00112_LOCUS4170</name>
</gene>
<dbReference type="CDD" id="cd03114">
    <property type="entry name" value="MMAA-like"/>
    <property type="match status" value="1"/>
</dbReference>
<protein>
    <recommendedName>
        <fullName evidence="3">AAA+ ATPase domain-containing protein</fullName>
    </recommendedName>
</protein>
<name>A0A7S3E7G0_9RHOD</name>
<reference evidence="2" key="1">
    <citation type="submission" date="2021-01" db="EMBL/GenBank/DDBJ databases">
        <authorList>
            <person name="Corre E."/>
            <person name="Pelletier E."/>
            <person name="Niang G."/>
            <person name="Scheremetjew M."/>
            <person name="Finn R."/>
            <person name="Kale V."/>
            <person name="Holt S."/>
            <person name="Cochrane G."/>
            <person name="Meng A."/>
            <person name="Brown T."/>
            <person name="Cohen L."/>
        </authorList>
    </citation>
    <scope>NUCLEOTIDE SEQUENCE</scope>
    <source>
        <strain evidence="2">CCMP 769</strain>
    </source>
</reference>
<dbReference type="AlphaFoldDB" id="A0A7S3E7G0"/>
<dbReference type="Gene3D" id="3.40.50.300">
    <property type="entry name" value="P-loop containing nucleotide triphosphate hydrolases"/>
    <property type="match status" value="1"/>
</dbReference>
<proteinExistence type="inferred from homology"/>
<organism evidence="2">
    <name type="scientific">Rhodosorus marinus</name>
    <dbReference type="NCBI Taxonomy" id="101924"/>
    <lineage>
        <taxon>Eukaryota</taxon>
        <taxon>Rhodophyta</taxon>
        <taxon>Stylonematophyceae</taxon>
        <taxon>Stylonematales</taxon>
        <taxon>Stylonemataceae</taxon>
        <taxon>Rhodosorus</taxon>
    </lineage>
</organism>
<comment type="similarity">
    <text evidence="1">Belongs to the SIMIBI class G3E GTPase family. ArgK/MeaB subfamily.</text>
</comment>
<dbReference type="PANTHER" id="PTHR23408:SF3">
    <property type="entry name" value="METHYLMALONIC ACIDURIA TYPE A PROTEIN, MITOCHONDRIAL"/>
    <property type="match status" value="1"/>
</dbReference>
<dbReference type="InterPro" id="IPR027417">
    <property type="entry name" value="P-loop_NTPase"/>
</dbReference>
<dbReference type="GO" id="GO:0005737">
    <property type="term" value="C:cytoplasm"/>
    <property type="evidence" value="ECO:0007669"/>
    <property type="project" value="TreeGrafter"/>
</dbReference>
<accession>A0A7S3E7G0</accession>
<dbReference type="Pfam" id="PF03308">
    <property type="entry name" value="MeaB"/>
    <property type="match status" value="1"/>
</dbReference>